<sequence length="54" mass="5958">MGIEQETWLHLVKDFSRSFGSAAGSWEALTHHSELAGHCWSRGQVACHQLSGYG</sequence>
<evidence type="ECO:0000313" key="1">
    <source>
        <dbReference type="EMBL" id="MCE2593682.1"/>
    </source>
</evidence>
<organism evidence="1 2">
    <name type="scientific">Motilimonas cestriensis</name>
    <dbReference type="NCBI Taxonomy" id="2742685"/>
    <lineage>
        <taxon>Bacteria</taxon>
        <taxon>Pseudomonadati</taxon>
        <taxon>Pseudomonadota</taxon>
        <taxon>Gammaproteobacteria</taxon>
        <taxon>Alteromonadales</taxon>
        <taxon>Alteromonadales genera incertae sedis</taxon>
        <taxon>Motilimonas</taxon>
    </lineage>
</organism>
<keyword evidence="2" id="KW-1185">Reference proteome</keyword>
<evidence type="ECO:0000313" key="2">
    <source>
        <dbReference type="Proteomes" id="UP001201273"/>
    </source>
</evidence>
<comment type="caution">
    <text evidence="1">The sequence shown here is derived from an EMBL/GenBank/DDBJ whole genome shotgun (WGS) entry which is preliminary data.</text>
</comment>
<reference evidence="1 2" key="1">
    <citation type="journal article" date="2022" name="Environ. Microbiol. Rep.">
        <title>Eco-phylogenetic analyses reveal divergent evolution of vitamin B12 metabolism in the marine bacterial family 'Psychromonadaceae'.</title>
        <authorList>
            <person name="Jin X."/>
            <person name="Yang Y."/>
            <person name="Cao H."/>
            <person name="Gao B."/>
            <person name="Zhao Z."/>
        </authorList>
    </citation>
    <scope>NUCLEOTIDE SEQUENCE [LARGE SCALE GENOMIC DNA]</scope>
    <source>
        <strain evidence="1 2">MKS20</strain>
    </source>
</reference>
<dbReference type="RefSeq" id="WP_233051276.1">
    <property type="nucleotide sequence ID" value="NZ_JAIMJA010000002.1"/>
</dbReference>
<accession>A0ABS8W6G7</accession>
<dbReference type="Proteomes" id="UP001201273">
    <property type="component" value="Unassembled WGS sequence"/>
</dbReference>
<protein>
    <submittedName>
        <fullName evidence="1">Uncharacterized protein</fullName>
    </submittedName>
</protein>
<proteinExistence type="predicted"/>
<gene>
    <name evidence="1" type="ORF">K6Y31_02495</name>
</gene>
<dbReference type="EMBL" id="JAIMJA010000002">
    <property type="protein sequence ID" value="MCE2593682.1"/>
    <property type="molecule type" value="Genomic_DNA"/>
</dbReference>
<name>A0ABS8W6G7_9GAMM</name>